<dbReference type="Pfam" id="PF01814">
    <property type="entry name" value="Hemerythrin"/>
    <property type="match status" value="1"/>
</dbReference>
<protein>
    <submittedName>
        <fullName evidence="2">Hemerythrin</fullName>
    </submittedName>
</protein>
<evidence type="ECO:0000259" key="1">
    <source>
        <dbReference type="Pfam" id="PF01814"/>
    </source>
</evidence>
<name>A0A0W8IED8_9MICO</name>
<evidence type="ECO:0000313" key="3">
    <source>
        <dbReference type="Proteomes" id="UP000054837"/>
    </source>
</evidence>
<dbReference type="Proteomes" id="UP000054837">
    <property type="component" value="Unassembled WGS sequence"/>
</dbReference>
<dbReference type="OrthoDB" id="3381279at2"/>
<dbReference type="STRING" id="767452.AVL62_10195"/>
<feature type="domain" description="Hemerythrin-like" evidence="1">
    <location>
        <begin position="15"/>
        <end position="129"/>
    </location>
</feature>
<proteinExistence type="predicted"/>
<dbReference type="Gene3D" id="1.20.120.520">
    <property type="entry name" value="nmb1532 protein domain like"/>
    <property type="match status" value="1"/>
</dbReference>
<dbReference type="InterPro" id="IPR012312">
    <property type="entry name" value="Hemerythrin-like"/>
</dbReference>
<sequence length="162" mass="17335">MCTYCGCESIGVIGRFMAEHTEIINAAGELRRACEGGGAPQVAAAVDRVEALLHPHTRDEETGLFAVLRRQEEFTDHIDSLCSEHTTLDAQLEAIRRAGADVDPVLVDAFLRDLRHHIDREDNGLFPAAAIALDSPDWAEVDEVTPALAPASGAPGKAPGRG</sequence>
<evidence type="ECO:0000313" key="2">
    <source>
        <dbReference type="EMBL" id="KUG58294.1"/>
    </source>
</evidence>
<accession>A0A0W8IED8</accession>
<gene>
    <name evidence="2" type="ORF">AVL62_10195</name>
</gene>
<organism evidence="2 3">
    <name type="scientific">Serinicoccus chungangensis</name>
    <dbReference type="NCBI Taxonomy" id="767452"/>
    <lineage>
        <taxon>Bacteria</taxon>
        <taxon>Bacillati</taxon>
        <taxon>Actinomycetota</taxon>
        <taxon>Actinomycetes</taxon>
        <taxon>Micrococcales</taxon>
        <taxon>Ornithinimicrobiaceae</taxon>
        <taxon>Serinicoccus</taxon>
    </lineage>
</organism>
<dbReference type="AlphaFoldDB" id="A0A0W8IED8"/>
<keyword evidence="3" id="KW-1185">Reference proteome</keyword>
<comment type="caution">
    <text evidence="2">The sequence shown here is derived from an EMBL/GenBank/DDBJ whole genome shotgun (WGS) entry which is preliminary data.</text>
</comment>
<dbReference type="CDD" id="cd12108">
    <property type="entry name" value="Hr-like"/>
    <property type="match status" value="1"/>
</dbReference>
<dbReference type="EMBL" id="LQBL01000003">
    <property type="protein sequence ID" value="KUG58294.1"/>
    <property type="molecule type" value="Genomic_DNA"/>
</dbReference>
<reference evidence="2 3" key="1">
    <citation type="submission" date="2015-12" db="EMBL/GenBank/DDBJ databases">
        <title>Serinicoccus chungangenesis strain CD08_5 genome sequencing and assembly.</title>
        <authorList>
            <person name="Chander A.M."/>
            <person name="Kaur G."/>
            <person name="Nair G.R."/>
            <person name="Dhawan D.K."/>
            <person name="Kochhar R.K."/>
            <person name="Mayilraj S."/>
            <person name="Bhadada S.K."/>
        </authorList>
    </citation>
    <scope>NUCLEOTIDE SEQUENCE [LARGE SCALE GENOMIC DNA]</scope>
    <source>
        <strain evidence="2 3">CD08_5</strain>
    </source>
</reference>